<feature type="domain" description="Vacuolar protein sorting-associated protein 13 VPS13 adaptor binding" evidence="7">
    <location>
        <begin position="1880"/>
        <end position="2450"/>
    </location>
</feature>
<reference evidence="9 10" key="1">
    <citation type="submission" date="2017-04" db="EMBL/GenBank/DDBJ databases">
        <title>Genome sequencing of [Candida] sorbophila.</title>
        <authorList>
            <person name="Ahn J.O."/>
        </authorList>
    </citation>
    <scope>NUCLEOTIDE SEQUENCE [LARGE SCALE GENOMIC DNA]</scope>
    <source>
        <strain evidence="9 10">DS02</strain>
    </source>
</reference>
<gene>
    <name evidence="9" type="ORF">B9G98_03879</name>
</gene>
<dbReference type="OrthoDB" id="428159at2759"/>
<feature type="region of interest" description="Disordered" evidence="4">
    <location>
        <begin position="1456"/>
        <end position="1492"/>
    </location>
</feature>
<dbReference type="InterPro" id="IPR026847">
    <property type="entry name" value="VPS13"/>
</dbReference>
<evidence type="ECO:0000259" key="7">
    <source>
        <dbReference type="Pfam" id="PF25036"/>
    </source>
</evidence>
<name>A0A2T0FMR8_9ASCO</name>
<sequence>MLESVVATILNRVVGAYVENFDPKQLNIGILSGDVKLRNLRLKRAALDKLHLPVNVIDGHVGSLILQIPYSNLKGKPVKILIEDVFLLAAPDLGTSTEPTSDTVRRDYATKLDKLELWELSQRSASSDPAETQNQNFVGSLVTKVIDNLQITIKNIHLRYEDSETVPSHPFATGITLAELSAVSTNKDWVPEFISEVTAVTHKLATLDSLALYWDTDAESYTGANKKNPNDRESLFQMFKDKILDVSCEQDLLRPVNGQGFIKLDKNPATEATPKIKAKLEFEELALSMDHDQYSNLLELGDRFHRYVRTREFRRKRPAMTVKEDPRAWFKYAANTVLESIREKNRQKTWDAVQKRWNDFKRYRELYKKQVFEPLNNSDQKEFDDLQKEYTIDDLMFFRKVAKAELKNGTVRERAVHESKRAVSSWGSWLWGSGSSTNNRPNEPDHDIQFSEEDKRELYEVLDLDEHGNSLEDVSTHQTLLDIEFGLRCGSVQLRQSSDRQIASLAFNGSKAKFVNRADSLLFSISLEDFGIHDHTPETKYANIVEINRKDKGDGPFFWLLFETHPLDRIADYNLFLKSRSVTIVHNARLLEKVIQFFTPDADKYETVDAIVNAANKTVEELREQTRMGLEYALQEHKTLNLQVDVKAPVIVLPLDPSEDETPTVLIDSGSLTVSSDLVKREVLDQVKSKQAAKYTEADWKKLESLMYDRLTITLSEAQIVLGHSSEECYKALHGKKATQATALAPTTLKFLLEISIMPQTRSLTQTRLSISLPSLDLTLADVQYKLLMKVIDAAIPQTSSSEPPDRIELRRATTSVLELDNEPETKPKVIGRRVFELRFIVERADLTMVRGWEHVKILRIHMQDLELLYWMEDTVKAVDLKMRDLLLEDFVNTKASSDLRRLVSTRNSQDNPLFQLHYRGNDLDNSKQVDIKMAALRFVLTPTTILTIYDYVMSTFAAPDSASTTPHELEPAPETQARTQAQPAPNHPYSSENDGTIKVTISLESVSALLNDDNIVLSKLELESAKMDVNIQSTIQFQCRLGAVSIVDMMDSGVPADSMLRRILSIEGGGDLADFRYETYENKSYSSLVYFRSGALQVSLVEEPFGRMIQFFAKFSQMKTVYDQARMMEFNQTIIDLPNNIKFDVVVHAPTVIYPRLGNNTSELLRAQLGEIYLKNYFHPVDGVPEAFVNTINAGIRNVKVTSQLYGASQNLELLDDLDLTINASIASPFADIRRPLAMVSAKLSPVEIRLTEYQYLLGTQLCAMVGRLSGSIGGLDNDEVGDLRQKLAQEKNLDQHQKEYWMASDEAAAAAAEPNDAIQADKLSFQFSAPEVSFSLFKGTERVRSPGELSSFALSSFKLTETSVGLTMNKSSVIEGDFSIKSFTIEDLRTVKENKFPEIVPAINHDSPQFSAHVVGRPDEPLYVRALVDSPKVILALDYLLAMKQFYVFTDETAKCPPRHHPKSSKQGNEDRNLRPQLPPRPSESGYKASARESLLRYQEQLQSDSQDPQHKSLLSIEDRQERRESSTLELDQQSLNCPKPTPPSLRFDLTVLNLYMLLLADPSNANSEAIVFKMEELLLGVKETTTLSVSHIGLFLTQMKSQDSLRLRVIDDFNFSLAVDSRRPIASAELCSIRGVIEPVIVRLSLREIWLILAILNKASALLTTNTEADEDKDGISESESECDCDEECAPRRDSVVDTVKIMGESCTIDFEGFKLVVIGPSHLMPILSSKVKPFYINMKNWSSALRVDGSLELSANVYNFSKSAWEPLIDNFEIGLNVLQREGLQSKQINVLSRTITDIEVTPALLDIVGEVKHYFEGQDLDAVFKRSTKEHEEPYRLINQTGFDIEVKSECQDPDSLESVVKLAPDESKKWSFYDWRLVRENLHEEMHNLALGISLIDTKYEDLHNVYVNSVGQEMYPLRTTDKERTSDRLVVDVSIKDQVKYVTVRSATSLHNTTNLPIEVRLMPTNESTEYDNYTLTLQPGDEHAVPILAVDSMIFVRPERSMGYAWAETPIYWEDLLEHSVTVKCFGEQSPFYIQARKYSEDEELAERYGFMSINLCAPFMLINNLPYDFEFKLFCRDEKLDFSGTVKQTGREYLHVVNRLQLLLLSVQPLEGAGFKKRSEFAIINSRSKEYDVENEIILYHEDGQKLRLQISYVKLPQNAGKAIVISAPYVILNRTAHELAISTRLNRASMPLETEKLKMSDQFEAVRYSRPKMWSFENSQSKSRATFRLDDSNWSAPVNISAVGSLSELAVPAYDRQREMFLGLSVQDGSGRYRGTRIVSVTPRFVICNNMDRSIRLREPGGSDYNGVEALPNTSVPIGFISKFSEREMCVSFNNDEAVWSSSFSMANVGTVHLRLSEHGKPTTLAKIDVALEGATLFVHISETKQWPFSIRNFTNIEFTMFQSNPFVDEEGFESRKFTPIRYRLPVKSQMPYSWDFPAANLKELVLESGGRQRRIQLAEIGELRPTRFPLSDGSLYIVNLSVIADGPKQALVISDYDPEESNYDVRPSTSSAASVSSVTSGNEFVAHQLEEEFDTLGVTIRFKGIGVSYITSDSKELCYLTLRNLELNYSTSNVFETLSWQCQWIQVDNCLSGATEFPVILYPSVLPKTATEMQEHPTFSGSVTRIKDDSYGLMYVKHATVLLQEMTIEVDEGFVAEILRMVRAMEKKSLWLSDEPLLDRKDIVIPDAVSTTSSKDVYFEQLHLQPTQLNISFVRTGQLSLESWFQDEVNYFINAITMTVGNINDAPVQFNALLIENVRTRPELLAQSIETHYTQEFIYQIYKVMGSADIIGNPVGLFNNISSGVMDLFYEPYHGYTITDRPSEFGVGLARGGLSFMKKSVYGVSDSVSKVTGSLSKGLALMTLDSKYANRRQARALRNRPRHALYGLSMGAISFYDSFASGVTGLAKAPLEGAATNGAVGFLEGLGRGLVGLPTKTMIGFLDMTSTFSEGLRNTTTIFDVTDIVRVRLPRVISASQLISPYNPRAAAGQMVLHSADNSKYSKDQYLAHTNLAAGRMIVVSLQRIIVVAMGTLRTDWVVTYDQLASIVMEHSGINLKLHGGVRGPFIPLESESTRKYIYRHISEAVAAFNRRELLLS</sequence>
<organism evidence="9 10">
    <name type="scientific">Wickerhamiella sorbophila</name>
    <dbReference type="NCBI Taxonomy" id="45607"/>
    <lineage>
        <taxon>Eukaryota</taxon>
        <taxon>Fungi</taxon>
        <taxon>Dikarya</taxon>
        <taxon>Ascomycota</taxon>
        <taxon>Saccharomycotina</taxon>
        <taxon>Dipodascomycetes</taxon>
        <taxon>Dipodascales</taxon>
        <taxon>Trichomonascaceae</taxon>
        <taxon>Wickerhamiella</taxon>
    </lineage>
</organism>
<evidence type="ECO:0000259" key="5">
    <source>
        <dbReference type="Pfam" id="PF12624"/>
    </source>
</evidence>
<keyword evidence="2" id="KW-0813">Transport</keyword>
<dbReference type="Pfam" id="PF25036">
    <property type="entry name" value="VPS13_VAB"/>
    <property type="match status" value="1"/>
</dbReference>
<evidence type="ECO:0000256" key="1">
    <source>
        <dbReference type="ARBA" id="ARBA00006545"/>
    </source>
</evidence>
<evidence type="ECO:0000313" key="9">
    <source>
        <dbReference type="EMBL" id="PRT56259.1"/>
    </source>
</evidence>
<dbReference type="InterPro" id="IPR009543">
    <property type="entry name" value="VPS13_VAB"/>
</dbReference>
<dbReference type="Proteomes" id="UP000238350">
    <property type="component" value="Unassembled WGS sequence"/>
</dbReference>
<dbReference type="InterPro" id="IPR056748">
    <property type="entry name" value="VPS13-like_C"/>
</dbReference>
<comment type="similarity">
    <text evidence="1">Belongs to the VPS13 family.</text>
</comment>
<dbReference type="GO" id="GO:0007005">
    <property type="term" value="P:mitochondrion organization"/>
    <property type="evidence" value="ECO:0007669"/>
    <property type="project" value="TreeGrafter"/>
</dbReference>
<dbReference type="GeneID" id="36517627"/>
<evidence type="ECO:0000256" key="4">
    <source>
        <dbReference type="SAM" id="MobiDB-lite"/>
    </source>
</evidence>
<accession>A0A2T0FMR8</accession>
<dbReference type="Pfam" id="PF25037">
    <property type="entry name" value="VPS13_C"/>
    <property type="match status" value="1"/>
</dbReference>
<dbReference type="PANTHER" id="PTHR16166:SF93">
    <property type="entry name" value="INTERMEMBRANE LIPID TRANSFER PROTEIN VPS13"/>
    <property type="match status" value="1"/>
</dbReference>
<dbReference type="Pfam" id="PF12624">
    <property type="entry name" value="VPS13_N"/>
    <property type="match status" value="1"/>
</dbReference>
<dbReference type="GO" id="GO:0006623">
    <property type="term" value="P:protein targeting to vacuole"/>
    <property type="evidence" value="ECO:0007669"/>
    <property type="project" value="TreeGrafter"/>
</dbReference>
<dbReference type="GO" id="GO:0006869">
    <property type="term" value="P:lipid transport"/>
    <property type="evidence" value="ECO:0007669"/>
    <property type="project" value="UniProtKB-KW"/>
</dbReference>
<comment type="caution">
    <text evidence="9">The sequence shown here is derived from an EMBL/GenBank/DDBJ whole genome shotgun (WGS) entry which is preliminary data.</text>
</comment>
<feature type="domain" description="VPS13-like middle region" evidence="6">
    <location>
        <begin position="1082"/>
        <end position="1809"/>
    </location>
</feature>
<feature type="domain" description="Chorein N-terminal" evidence="5">
    <location>
        <begin position="1"/>
        <end position="798"/>
    </location>
</feature>
<feature type="compositionally biased region" description="Polar residues" evidence="4">
    <location>
        <begin position="977"/>
        <end position="994"/>
    </location>
</feature>
<dbReference type="GO" id="GO:0045324">
    <property type="term" value="P:late endosome to vacuole transport"/>
    <property type="evidence" value="ECO:0007669"/>
    <property type="project" value="TreeGrafter"/>
</dbReference>
<dbReference type="InterPro" id="IPR056747">
    <property type="entry name" value="VPS13-like_M"/>
</dbReference>
<feature type="region of interest" description="Disordered" evidence="4">
    <location>
        <begin position="961"/>
        <end position="994"/>
    </location>
</feature>
<protein>
    <submittedName>
        <fullName evidence="9">Vacuolar protein sorting-associated protein 13</fullName>
    </submittedName>
</protein>
<feature type="compositionally biased region" description="Polar residues" evidence="4">
    <location>
        <begin position="1530"/>
        <end position="1539"/>
    </location>
</feature>
<evidence type="ECO:0000256" key="3">
    <source>
        <dbReference type="ARBA" id="ARBA00023055"/>
    </source>
</evidence>
<proteinExistence type="inferred from homology"/>
<keyword evidence="3" id="KW-0445">Lipid transport</keyword>
<dbReference type="GO" id="GO:0045053">
    <property type="term" value="P:protein retention in Golgi apparatus"/>
    <property type="evidence" value="ECO:0007669"/>
    <property type="project" value="TreeGrafter"/>
</dbReference>
<dbReference type="InterPro" id="IPR026854">
    <property type="entry name" value="VPS13_N"/>
</dbReference>
<dbReference type="Pfam" id="PF25033">
    <property type="entry name" value="VPS13_M"/>
    <property type="match status" value="1"/>
</dbReference>
<dbReference type="RefSeq" id="XP_024666204.1">
    <property type="nucleotide sequence ID" value="XM_024810436.1"/>
</dbReference>
<keyword evidence="10" id="KW-1185">Reference proteome</keyword>
<evidence type="ECO:0000259" key="8">
    <source>
        <dbReference type="Pfam" id="PF25037"/>
    </source>
</evidence>
<dbReference type="STRING" id="45607.A0A2T0FMR8"/>
<feature type="domain" description="Intermembrane lipid transfer protein VPS13-like C-terminal" evidence="8">
    <location>
        <begin position="2978"/>
        <end position="3082"/>
    </location>
</feature>
<dbReference type="PANTHER" id="PTHR16166">
    <property type="entry name" value="VACUOLAR PROTEIN SORTING-ASSOCIATED PROTEIN VPS13"/>
    <property type="match status" value="1"/>
</dbReference>
<evidence type="ECO:0000259" key="6">
    <source>
        <dbReference type="Pfam" id="PF25033"/>
    </source>
</evidence>
<dbReference type="EMBL" id="NDIQ01000022">
    <property type="protein sequence ID" value="PRT56259.1"/>
    <property type="molecule type" value="Genomic_DNA"/>
</dbReference>
<evidence type="ECO:0000256" key="2">
    <source>
        <dbReference type="ARBA" id="ARBA00022448"/>
    </source>
</evidence>
<feature type="region of interest" description="Disordered" evidence="4">
    <location>
        <begin position="1521"/>
        <end position="1544"/>
    </location>
</feature>
<evidence type="ECO:0000313" key="10">
    <source>
        <dbReference type="Proteomes" id="UP000238350"/>
    </source>
</evidence>